<name>A0A7R9J6T9_TIMCA</name>
<dbReference type="EMBL" id="OE181795">
    <property type="protein sequence ID" value="CAD7573721.1"/>
    <property type="molecule type" value="Genomic_DNA"/>
</dbReference>
<evidence type="ECO:0000256" key="10">
    <source>
        <dbReference type="ARBA" id="ARBA00063143"/>
    </source>
</evidence>
<evidence type="ECO:0000259" key="12">
    <source>
        <dbReference type="PROSITE" id="PS50222"/>
    </source>
</evidence>
<dbReference type="PROSITE" id="PS50222">
    <property type="entry name" value="EF_HAND_2"/>
    <property type="match status" value="1"/>
</dbReference>
<keyword evidence="3" id="KW-0732">Signal</keyword>
<comment type="subunit">
    <text evidence="10">Interacts with PCSK6 (immature form including the propeptide); probably involved in the maturation and the secretion of PCSK6.</text>
</comment>
<dbReference type="PANTHER" id="PTHR10827:SF52">
    <property type="entry name" value="IP16409P"/>
    <property type="match status" value="1"/>
</dbReference>
<comment type="function">
    <text evidence="9">Probable molecular chaperone assisting protein biosynthesis and transport in the endoplasmic reticulum. Required for the proper biosynthesis and transport of pulmonary surfactant-associated protein A/SP-A, pulmonary surfactant-associated protein D/SP-D and the lipid transporter ABCA3. By regulating both the proper expression and the degradation through the endoplasmic reticulum-associated protein degradation pathway of these proteins plays a crucial role in pulmonary surfactant homeostasis. Has an anti-fibrotic activity by negatively regulating the secretion of type I and type III collagens. This calcium-binding protein also transiently associates with immature PCSK6 and regulates its secretion.</text>
</comment>
<evidence type="ECO:0000256" key="8">
    <source>
        <dbReference type="ARBA" id="ARBA00023186"/>
    </source>
</evidence>
<dbReference type="GO" id="GO:0005509">
    <property type="term" value="F:calcium ion binding"/>
    <property type="evidence" value="ECO:0007669"/>
    <property type="project" value="InterPro"/>
</dbReference>
<dbReference type="AlphaFoldDB" id="A0A7R9J6T9"/>
<protein>
    <recommendedName>
        <fullName evidence="11">Reticulocalbin-3</fullName>
    </recommendedName>
</protein>
<proteinExistence type="predicted"/>
<dbReference type="InterPro" id="IPR002048">
    <property type="entry name" value="EF_hand_dom"/>
</dbReference>
<dbReference type="PROSITE" id="PS00018">
    <property type="entry name" value="EF_HAND_1"/>
    <property type="match status" value="1"/>
</dbReference>
<accession>A0A7R9J6T9</accession>
<gene>
    <name evidence="13" type="ORF">TCMB3V08_LOCUS6351</name>
</gene>
<reference evidence="13" key="1">
    <citation type="submission" date="2020-11" db="EMBL/GenBank/DDBJ databases">
        <authorList>
            <person name="Tran Van P."/>
        </authorList>
    </citation>
    <scope>NUCLEOTIDE SEQUENCE</scope>
</reference>
<keyword evidence="4" id="KW-0677">Repeat</keyword>
<evidence type="ECO:0000256" key="9">
    <source>
        <dbReference type="ARBA" id="ARBA00056975"/>
    </source>
</evidence>
<evidence type="ECO:0000256" key="11">
    <source>
        <dbReference type="ARBA" id="ARBA00072696"/>
    </source>
</evidence>
<feature type="domain" description="EF-hand" evidence="12">
    <location>
        <begin position="78"/>
        <end position="113"/>
    </location>
</feature>
<dbReference type="InterPro" id="IPR011992">
    <property type="entry name" value="EF-hand-dom_pair"/>
</dbReference>
<keyword evidence="7" id="KW-0325">Glycoprotein</keyword>
<comment type="subcellular location">
    <subcellularLocation>
        <location evidence="1">Endoplasmic reticulum lumen</location>
    </subcellularLocation>
</comment>
<evidence type="ECO:0000256" key="1">
    <source>
        <dbReference type="ARBA" id="ARBA00004319"/>
    </source>
</evidence>
<evidence type="ECO:0000256" key="2">
    <source>
        <dbReference type="ARBA" id="ARBA00022723"/>
    </source>
</evidence>
<dbReference type="InterPro" id="IPR018247">
    <property type="entry name" value="EF_Hand_1_Ca_BS"/>
</dbReference>
<evidence type="ECO:0000256" key="5">
    <source>
        <dbReference type="ARBA" id="ARBA00022824"/>
    </source>
</evidence>
<evidence type="ECO:0000256" key="7">
    <source>
        <dbReference type="ARBA" id="ARBA00023180"/>
    </source>
</evidence>
<keyword evidence="2" id="KW-0479">Metal-binding</keyword>
<evidence type="ECO:0000256" key="3">
    <source>
        <dbReference type="ARBA" id="ARBA00022729"/>
    </source>
</evidence>
<organism evidence="13">
    <name type="scientific">Timema californicum</name>
    <name type="common">California timema</name>
    <name type="synonym">Walking stick</name>
    <dbReference type="NCBI Taxonomy" id="61474"/>
    <lineage>
        <taxon>Eukaryota</taxon>
        <taxon>Metazoa</taxon>
        <taxon>Ecdysozoa</taxon>
        <taxon>Arthropoda</taxon>
        <taxon>Hexapoda</taxon>
        <taxon>Insecta</taxon>
        <taxon>Pterygota</taxon>
        <taxon>Neoptera</taxon>
        <taxon>Polyneoptera</taxon>
        <taxon>Phasmatodea</taxon>
        <taxon>Timematodea</taxon>
        <taxon>Timematoidea</taxon>
        <taxon>Timematidae</taxon>
        <taxon>Timema</taxon>
    </lineage>
</organism>
<keyword evidence="8" id="KW-0143">Chaperone</keyword>
<dbReference type="GO" id="GO:0005788">
    <property type="term" value="C:endoplasmic reticulum lumen"/>
    <property type="evidence" value="ECO:0007669"/>
    <property type="project" value="UniProtKB-SubCell"/>
</dbReference>
<dbReference type="FunFam" id="1.10.238.10:FF:000104">
    <property type="entry name" value="calumenin isoform X1"/>
    <property type="match status" value="1"/>
</dbReference>
<dbReference type="PANTHER" id="PTHR10827">
    <property type="entry name" value="RETICULOCALBIN"/>
    <property type="match status" value="1"/>
</dbReference>
<dbReference type="Gene3D" id="1.10.238.10">
    <property type="entry name" value="EF-hand"/>
    <property type="match status" value="1"/>
</dbReference>
<keyword evidence="6" id="KW-0106">Calcium</keyword>
<sequence>MESSWEKCRPIGRKAIGMNAKRLHRAYYTDELGWLQLVLSPELSDQEHYQHEEHNAQYDHEAFLGEDAKTFDQLTPEESRRRLGLIVDKIDKDEDGFVNQEELKDWIQFTQKRYIVDDVERQWKTHNPENKEKITWDEYKKMVYGFMDGQYHGFSLFD</sequence>
<keyword evidence="5" id="KW-0256">Endoplasmic reticulum</keyword>
<dbReference type="SUPFAM" id="SSF47473">
    <property type="entry name" value="EF-hand"/>
    <property type="match status" value="1"/>
</dbReference>
<evidence type="ECO:0000256" key="6">
    <source>
        <dbReference type="ARBA" id="ARBA00022837"/>
    </source>
</evidence>
<evidence type="ECO:0000256" key="4">
    <source>
        <dbReference type="ARBA" id="ARBA00022737"/>
    </source>
</evidence>
<evidence type="ECO:0000313" key="13">
    <source>
        <dbReference type="EMBL" id="CAD7573721.1"/>
    </source>
</evidence>
<dbReference type="GO" id="GO:0015031">
    <property type="term" value="P:protein transport"/>
    <property type="evidence" value="ECO:0007669"/>
    <property type="project" value="UniProtKB-ARBA"/>
</dbReference>